<dbReference type="EMBL" id="MU273518">
    <property type="protein sequence ID" value="KAI0033489.1"/>
    <property type="molecule type" value="Genomic_DNA"/>
</dbReference>
<evidence type="ECO:0000313" key="1">
    <source>
        <dbReference type="EMBL" id="KAI0033489.1"/>
    </source>
</evidence>
<reference evidence="1" key="2">
    <citation type="journal article" date="2022" name="New Phytol.">
        <title>Evolutionary transition to the ectomycorrhizal habit in the genomes of a hyperdiverse lineage of mushroom-forming fungi.</title>
        <authorList>
            <person name="Looney B."/>
            <person name="Miyauchi S."/>
            <person name="Morin E."/>
            <person name="Drula E."/>
            <person name="Courty P.E."/>
            <person name="Kohler A."/>
            <person name="Kuo A."/>
            <person name="LaButti K."/>
            <person name="Pangilinan J."/>
            <person name="Lipzen A."/>
            <person name="Riley R."/>
            <person name="Andreopoulos W."/>
            <person name="He G."/>
            <person name="Johnson J."/>
            <person name="Nolan M."/>
            <person name="Tritt A."/>
            <person name="Barry K.W."/>
            <person name="Grigoriev I.V."/>
            <person name="Nagy L.G."/>
            <person name="Hibbett D."/>
            <person name="Henrissat B."/>
            <person name="Matheny P.B."/>
            <person name="Labbe J."/>
            <person name="Martin F.M."/>
        </authorList>
    </citation>
    <scope>NUCLEOTIDE SEQUENCE</scope>
    <source>
        <strain evidence="1">EC-137</strain>
    </source>
</reference>
<keyword evidence="2" id="KW-1185">Reference proteome</keyword>
<organism evidence="1 2">
    <name type="scientific">Vararia minispora EC-137</name>
    <dbReference type="NCBI Taxonomy" id="1314806"/>
    <lineage>
        <taxon>Eukaryota</taxon>
        <taxon>Fungi</taxon>
        <taxon>Dikarya</taxon>
        <taxon>Basidiomycota</taxon>
        <taxon>Agaricomycotina</taxon>
        <taxon>Agaricomycetes</taxon>
        <taxon>Russulales</taxon>
        <taxon>Lachnocladiaceae</taxon>
        <taxon>Vararia</taxon>
    </lineage>
</organism>
<evidence type="ECO:0000313" key="2">
    <source>
        <dbReference type="Proteomes" id="UP000814128"/>
    </source>
</evidence>
<reference evidence="1" key="1">
    <citation type="submission" date="2021-02" db="EMBL/GenBank/DDBJ databases">
        <authorList>
            <consortium name="DOE Joint Genome Institute"/>
            <person name="Ahrendt S."/>
            <person name="Looney B.P."/>
            <person name="Miyauchi S."/>
            <person name="Morin E."/>
            <person name="Drula E."/>
            <person name="Courty P.E."/>
            <person name="Chicoki N."/>
            <person name="Fauchery L."/>
            <person name="Kohler A."/>
            <person name="Kuo A."/>
            <person name="Labutti K."/>
            <person name="Pangilinan J."/>
            <person name="Lipzen A."/>
            <person name="Riley R."/>
            <person name="Andreopoulos W."/>
            <person name="He G."/>
            <person name="Johnson J."/>
            <person name="Barry K.W."/>
            <person name="Grigoriev I.V."/>
            <person name="Nagy L."/>
            <person name="Hibbett D."/>
            <person name="Henrissat B."/>
            <person name="Matheny P.B."/>
            <person name="Labbe J."/>
            <person name="Martin F."/>
        </authorList>
    </citation>
    <scope>NUCLEOTIDE SEQUENCE</scope>
    <source>
        <strain evidence="1">EC-137</strain>
    </source>
</reference>
<comment type="caution">
    <text evidence="1">The sequence shown here is derived from an EMBL/GenBank/DDBJ whole genome shotgun (WGS) entry which is preliminary data.</text>
</comment>
<sequence>MFARVAVVLAALATVSVAIPTAHSACNSGPAQCCNQVQPASSKSAGDALGLLSIVIQDLSIPVGVSCSPVNVLGAGGPSCNQQTVCCENNSFNGLVALGCTPINLGI</sequence>
<protein>
    <submittedName>
        <fullName evidence="1">Fungal hydrophobin</fullName>
    </submittedName>
</protein>
<name>A0ACB8QNP5_9AGAM</name>
<gene>
    <name evidence="1" type="ORF">K488DRAFT_47573</name>
</gene>
<dbReference type="Proteomes" id="UP000814128">
    <property type="component" value="Unassembled WGS sequence"/>
</dbReference>
<proteinExistence type="predicted"/>
<accession>A0ACB8QNP5</accession>